<name>A0ACB8Q5Y0_9AGAM</name>
<accession>A0ACB8Q5Y0</accession>
<reference evidence="1" key="1">
    <citation type="submission" date="2021-02" db="EMBL/GenBank/DDBJ databases">
        <authorList>
            <consortium name="DOE Joint Genome Institute"/>
            <person name="Ahrendt S."/>
            <person name="Looney B.P."/>
            <person name="Miyauchi S."/>
            <person name="Morin E."/>
            <person name="Drula E."/>
            <person name="Courty P.E."/>
            <person name="Chicoki N."/>
            <person name="Fauchery L."/>
            <person name="Kohler A."/>
            <person name="Kuo A."/>
            <person name="Labutti K."/>
            <person name="Pangilinan J."/>
            <person name="Lipzen A."/>
            <person name="Riley R."/>
            <person name="Andreopoulos W."/>
            <person name="He G."/>
            <person name="Johnson J."/>
            <person name="Barry K.W."/>
            <person name="Grigoriev I.V."/>
            <person name="Nagy L."/>
            <person name="Hibbett D."/>
            <person name="Henrissat B."/>
            <person name="Matheny P.B."/>
            <person name="Labbe J."/>
            <person name="Martin F."/>
        </authorList>
    </citation>
    <scope>NUCLEOTIDE SEQUENCE</scope>
    <source>
        <strain evidence="1">EC-137</strain>
    </source>
</reference>
<comment type="caution">
    <text evidence="1">The sequence shown here is derived from an EMBL/GenBank/DDBJ whole genome shotgun (WGS) entry which is preliminary data.</text>
</comment>
<gene>
    <name evidence="1" type="ORF">K488DRAFT_74807</name>
</gene>
<proteinExistence type="predicted"/>
<dbReference type="Proteomes" id="UP000814128">
    <property type="component" value="Unassembled WGS sequence"/>
</dbReference>
<protein>
    <submittedName>
        <fullName evidence="1">Uncharacterized protein</fullName>
    </submittedName>
</protein>
<dbReference type="EMBL" id="MU274004">
    <property type="protein sequence ID" value="KAI0027102.1"/>
    <property type="molecule type" value="Genomic_DNA"/>
</dbReference>
<evidence type="ECO:0000313" key="1">
    <source>
        <dbReference type="EMBL" id="KAI0027102.1"/>
    </source>
</evidence>
<keyword evidence="2" id="KW-1185">Reference proteome</keyword>
<reference evidence="1" key="2">
    <citation type="journal article" date="2022" name="New Phytol.">
        <title>Evolutionary transition to the ectomycorrhizal habit in the genomes of a hyperdiverse lineage of mushroom-forming fungi.</title>
        <authorList>
            <person name="Looney B."/>
            <person name="Miyauchi S."/>
            <person name="Morin E."/>
            <person name="Drula E."/>
            <person name="Courty P.E."/>
            <person name="Kohler A."/>
            <person name="Kuo A."/>
            <person name="LaButti K."/>
            <person name="Pangilinan J."/>
            <person name="Lipzen A."/>
            <person name="Riley R."/>
            <person name="Andreopoulos W."/>
            <person name="He G."/>
            <person name="Johnson J."/>
            <person name="Nolan M."/>
            <person name="Tritt A."/>
            <person name="Barry K.W."/>
            <person name="Grigoriev I.V."/>
            <person name="Nagy L.G."/>
            <person name="Hibbett D."/>
            <person name="Henrissat B."/>
            <person name="Matheny P.B."/>
            <person name="Labbe J."/>
            <person name="Martin F.M."/>
        </authorList>
    </citation>
    <scope>NUCLEOTIDE SEQUENCE</scope>
    <source>
        <strain evidence="1">EC-137</strain>
    </source>
</reference>
<organism evidence="1 2">
    <name type="scientific">Vararia minispora EC-137</name>
    <dbReference type="NCBI Taxonomy" id="1314806"/>
    <lineage>
        <taxon>Eukaryota</taxon>
        <taxon>Fungi</taxon>
        <taxon>Dikarya</taxon>
        <taxon>Basidiomycota</taxon>
        <taxon>Agaricomycotina</taxon>
        <taxon>Agaricomycetes</taxon>
        <taxon>Russulales</taxon>
        <taxon>Lachnocladiaceae</taxon>
        <taxon>Vararia</taxon>
    </lineage>
</organism>
<sequence>MTILGLSFKSMNVMAIRKAIPVIVSGTSYPQALLRNHKVQSLSMTIPLFKIRRVFLLAESLYWKVEMSSRNVNYLIEIWKSMLRKHGELSPFLDIKDLHCSIDAITQDTCITHFLLDNPELADHFDITPYIFFDASDERRYINFFSEKYAWRHSAFQQERADSAMNVTIILGSDKTTVSVATGNVEYHPVYLFIGNISNAARPNRRYDASPHFCTFKRRLYHTQYSAVLQPVKPGMIKPMVKHCPDHHYRQIIYDLGPDILDYPEQVCATCIVQNWCPRCDAPLENLDGDTNAIRRTHLWTDELIAGLDPDVL</sequence>
<evidence type="ECO:0000313" key="2">
    <source>
        <dbReference type="Proteomes" id="UP000814128"/>
    </source>
</evidence>